<keyword evidence="2" id="KW-1185">Reference proteome</keyword>
<dbReference type="NCBIfam" id="TIGR01907">
    <property type="entry name" value="casE_Cse3"/>
    <property type="match status" value="1"/>
</dbReference>
<dbReference type="InterPro" id="IPR010179">
    <property type="entry name" value="CRISPR-assoc_prot_Cse3"/>
</dbReference>
<dbReference type="Proteomes" id="UP000675882">
    <property type="component" value="Unassembled WGS sequence"/>
</dbReference>
<dbReference type="AlphaFoldDB" id="A0A916FAV8"/>
<dbReference type="Pfam" id="PF08798">
    <property type="entry name" value="CRISPR_assoc"/>
    <property type="match status" value="1"/>
</dbReference>
<evidence type="ECO:0000313" key="1">
    <source>
        <dbReference type="EMBL" id="CAE6710892.1"/>
    </source>
</evidence>
<gene>
    <name evidence="1" type="ORF">NTGZN8_190084</name>
</gene>
<name>A0A916FAV8_9PROT</name>
<proteinExistence type="predicted"/>
<dbReference type="EMBL" id="CAJNBL010000011">
    <property type="protein sequence ID" value="CAE6710892.1"/>
    <property type="molecule type" value="Genomic_DNA"/>
</dbReference>
<comment type="caution">
    <text evidence="1">The sequence shown here is derived from an EMBL/GenBank/DDBJ whole genome shotgun (WGS) entry which is preliminary data.</text>
</comment>
<accession>A0A916FAV8</accession>
<sequence length="212" mass="24077">MSENALAYASVLRLNRTDMKILNIKDAYSLHKIVYGLFDDARSDIEKHTSISSGIVYTDKGGDFNSRQILMLSNRKPHQTPQFGEVITKPIHLDFLAHQRYTFEVTLNPSKRDNQTGKIVPIRGRKDIEQWFKERATKSWGFSINPENLQTEKVSVQVFEKMGKIITHGSATLKGELKVINQDRFIISFIRGIGRGRAFGFGLLQIVPLVGI</sequence>
<dbReference type="CDD" id="cd09727">
    <property type="entry name" value="Cas6_I-E"/>
    <property type="match status" value="1"/>
</dbReference>
<protein>
    <submittedName>
        <fullName evidence="1">CRISPR system Cascade subunit CasE</fullName>
    </submittedName>
</protein>
<dbReference type="SUPFAM" id="SSF117987">
    <property type="entry name" value="CRISPR-associated protein"/>
    <property type="match status" value="1"/>
</dbReference>
<evidence type="ECO:0000313" key="2">
    <source>
        <dbReference type="Proteomes" id="UP000675882"/>
    </source>
</evidence>
<reference evidence="1" key="1">
    <citation type="submission" date="2021-02" db="EMBL/GenBank/DDBJ databases">
        <authorList>
            <person name="Han P."/>
        </authorList>
    </citation>
    <scope>NUCLEOTIDE SEQUENCE</scope>
    <source>
        <strain evidence="1">Candidatus Nitrotoga sp. ZN8</strain>
    </source>
</reference>
<organism evidence="1 2">
    <name type="scientific">Candidatus Nitrotoga fabula</name>
    <dbReference type="NCBI Taxonomy" id="2182327"/>
    <lineage>
        <taxon>Bacteria</taxon>
        <taxon>Pseudomonadati</taxon>
        <taxon>Pseudomonadota</taxon>
        <taxon>Betaproteobacteria</taxon>
        <taxon>Nitrosomonadales</taxon>
        <taxon>Gallionellaceae</taxon>
        <taxon>Candidatus Nitrotoga</taxon>
    </lineage>
</organism>
<dbReference type="RefSeq" id="WP_213035782.1">
    <property type="nucleotide sequence ID" value="NZ_CAJNBL010000011.1"/>
</dbReference>
<dbReference type="Gene3D" id="3.30.70.1210">
    <property type="entry name" value="Crispr-associated protein, domain 2"/>
    <property type="match status" value="1"/>
</dbReference>
<dbReference type="SMART" id="SM01101">
    <property type="entry name" value="CRISPR_assoc"/>
    <property type="match status" value="1"/>
</dbReference>